<dbReference type="Proteomes" id="UP000319619">
    <property type="component" value="Unassembled WGS sequence"/>
</dbReference>
<dbReference type="Pfam" id="PF12686">
    <property type="entry name" value="DUF3800"/>
    <property type="match status" value="1"/>
</dbReference>
<comment type="caution">
    <text evidence="1">The sequence shown here is derived from an EMBL/GenBank/DDBJ whole genome shotgun (WGS) entry which is preliminary data.</text>
</comment>
<reference evidence="1 2" key="1">
    <citation type="submission" date="2017-06" db="EMBL/GenBank/DDBJ databases">
        <title>Novel microbial phyla capable of carbon fixation and sulfur reduction in deep-sea sediments.</title>
        <authorList>
            <person name="Huang J."/>
            <person name="Baker B."/>
            <person name="Wang Y."/>
        </authorList>
    </citation>
    <scope>NUCLEOTIDE SEQUENCE [LARGE SCALE GENOMIC DNA]</scope>
    <source>
        <strain evidence="1">B3_LCP</strain>
    </source>
</reference>
<evidence type="ECO:0000313" key="2">
    <source>
        <dbReference type="Proteomes" id="UP000319619"/>
    </source>
</evidence>
<sequence length="264" mass="29963">MVWIELSISMLVFVDESRWQKPERTDFFATVAGVAIDENCYDDFCKRLLRLKEKFFKCTDIGKYPLKGRLLLNRRACESYRKCEFVRELFSLCRLQNITTFSATKYFTVSSEAEEAQAIGSGMGGSGLTLPGSSSQGNGFAQLLAIVLERVNSFMLEQHSGDLAKLVFKVQSDQHTSLLSSSFMRFMYQTPLGGGFKSIMGSPLFAPAEVNHGLQFADLSAYIINQHHGGRYQMREYFAELITMQFVSSFERDEFELRGMNLVE</sequence>
<evidence type="ECO:0008006" key="3">
    <source>
        <dbReference type="Google" id="ProtNLM"/>
    </source>
</evidence>
<protein>
    <recommendedName>
        <fullName evidence="3">DUF3800 domain-containing protein</fullName>
    </recommendedName>
</protein>
<name>A0A532UY97_UNCL8</name>
<dbReference type="InterPro" id="IPR024524">
    <property type="entry name" value="DUF3800"/>
</dbReference>
<dbReference type="AlphaFoldDB" id="A0A532UY97"/>
<proteinExistence type="predicted"/>
<dbReference type="EMBL" id="NJBN01000006">
    <property type="protein sequence ID" value="TKJ39944.1"/>
    <property type="molecule type" value="Genomic_DNA"/>
</dbReference>
<gene>
    <name evidence="1" type="ORF">CEE37_09410</name>
</gene>
<evidence type="ECO:0000313" key="1">
    <source>
        <dbReference type="EMBL" id="TKJ39944.1"/>
    </source>
</evidence>
<organism evidence="1 2">
    <name type="scientific">candidate division LCP-89 bacterium B3_LCP</name>
    <dbReference type="NCBI Taxonomy" id="2012998"/>
    <lineage>
        <taxon>Bacteria</taxon>
        <taxon>Pseudomonadati</taxon>
        <taxon>Bacteria division LCP-89</taxon>
    </lineage>
</organism>
<accession>A0A532UY97</accession>